<dbReference type="EMBL" id="WMEO01000006">
    <property type="protein sequence ID" value="MYL16167.1"/>
    <property type="molecule type" value="Genomic_DNA"/>
</dbReference>
<dbReference type="RefSeq" id="WP_159368821.1">
    <property type="nucleotide sequence ID" value="NZ_WMEO01000006.1"/>
</dbReference>
<comment type="caution">
    <text evidence="2">The sequence shown here is derived from an EMBL/GenBank/DDBJ whole genome shotgun (WGS) entry which is preliminary data.</text>
</comment>
<protein>
    <submittedName>
        <fullName evidence="2">HTH domain-containing protein</fullName>
    </submittedName>
</protein>
<evidence type="ECO:0000313" key="2">
    <source>
        <dbReference type="EMBL" id="MYL16167.1"/>
    </source>
</evidence>
<dbReference type="InterPro" id="IPR013196">
    <property type="entry name" value="HTH_11"/>
</dbReference>
<proteinExistence type="predicted"/>
<evidence type="ECO:0000313" key="3">
    <source>
        <dbReference type="Proteomes" id="UP000460194"/>
    </source>
</evidence>
<evidence type="ECO:0000259" key="1">
    <source>
        <dbReference type="Pfam" id="PF08279"/>
    </source>
</evidence>
<feature type="domain" description="Helix-turn-helix type 11" evidence="1">
    <location>
        <begin position="14"/>
        <end position="55"/>
    </location>
</feature>
<accession>A0A6B1IAG2</accession>
<gene>
    <name evidence="2" type="ORF">GLW36_05825</name>
</gene>
<dbReference type="InterPro" id="IPR036388">
    <property type="entry name" value="WH-like_DNA-bd_sf"/>
</dbReference>
<dbReference type="InterPro" id="IPR036390">
    <property type="entry name" value="WH_DNA-bd_sf"/>
</dbReference>
<sequence>MSDRPGPDPTVSDEQILSLFRESTDPVLTASEIADQVDLTRRNVLNRLKDLESNGHLRSKKVGGRSTVWWLPGETSTSGQ</sequence>
<dbReference type="InterPro" id="IPR011991">
    <property type="entry name" value="ArsR-like_HTH"/>
</dbReference>
<dbReference type="Pfam" id="PF08279">
    <property type="entry name" value="HTH_11"/>
    <property type="match status" value="1"/>
</dbReference>
<dbReference type="SUPFAM" id="SSF46785">
    <property type="entry name" value="Winged helix' DNA-binding domain"/>
    <property type="match status" value="1"/>
</dbReference>
<reference evidence="2 3" key="1">
    <citation type="submission" date="2019-11" db="EMBL/GenBank/DDBJ databases">
        <title>Genome sequences of 17 halophilic strains isolated from different environments.</title>
        <authorList>
            <person name="Furrow R.E."/>
        </authorList>
    </citation>
    <scope>NUCLEOTIDE SEQUENCE [LARGE SCALE GENOMIC DNA]</scope>
    <source>
        <strain evidence="2 3">22517_05_Cabo</strain>
    </source>
</reference>
<name>A0A6B1IAG2_9EURY</name>
<dbReference type="Gene3D" id="1.10.10.10">
    <property type="entry name" value="Winged helix-like DNA-binding domain superfamily/Winged helix DNA-binding domain"/>
    <property type="match status" value="1"/>
</dbReference>
<dbReference type="CDD" id="cd00090">
    <property type="entry name" value="HTH_ARSR"/>
    <property type="match status" value="1"/>
</dbReference>
<dbReference type="AlphaFoldDB" id="A0A6B1IAG2"/>
<organism evidence="2 3">
    <name type="scientific">Halorubrum distributum</name>
    <dbReference type="NCBI Taxonomy" id="29283"/>
    <lineage>
        <taxon>Archaea</taxon>
        <taxon>Methanobacteriati</taxon>
        <taxon>Methanobacteriota</taxon>
        <taxon>Stenosarchaea group</taxon>
        <taxon>Halobacteria</taxon>
        <taxon>Halobacteriales</taxon>
        <taxon>Haloferacaceae</taxon>
        <taxon>Halorubrum</taxon>
        <taxon>Halorubrum distributum group</taxon>
    </lineage>
</organism>
<dbReference type="Proteomes" id="UP000460194">
    <property type="component" value="Unassembled WGS sequence"/>
</dbReference>